<evidence type="ECO:0000313" key="1">
    <source>
        <dbReference type="EMBL" id="CAH1635465.1"/>
    </source>
</evidence>
<dbReference type="EMBL" id="LR824542">
    <property type="protein sequence ID" value="CAH1635465.1"/>
    <property type="molecule type" value="Genomic_DNA"/>
</dbReference>
<keyword evidence="2" id="KW-1185">Reference proteome</keyword>
<sequence>MATTHRKMSHTFVIVGTIVQLTITSKVMALSFEGFLKSLPASMPNDLKTIIMNLREKHPQEFGLLETTDHGTETPMYPRDNDLNVMFMKPTSIKPGIQYSAPVAPIVNILRTKEPVANNCSSGPIQTENPVTTLKPPTAELPDVGCQTPRIPLPQIPAPIMPIAIPVYPRMPIIVPARTYFEPVRHDHPPLYKIKQMIERDEKKWKKENKGKNCDISLELAYSDADSSSSTDTESESRNIEYYDGFLKINV</sequence>
<evidence type="ECO:0000313" key="2">
    <source>
        <dbReference type="Proteomes" id="UP001153321"/>
    </source>
</evidence>
<proteinExistence type="predicted"/>
<name>A0A9P0N0K0_SPOLI</name>
<reference evidence="1" key="1">
    <citation type="submission" date="2022-02" db="EMBL/GenBank/DDBJ databases">
        <authorList>
            <person name="King R."/>
        </authorList>
    </citation>
    <scope>NUCLEOTIDE SEQUENCE</scope>
</reference>
<protein>
    <submittedName>
        <fullName evidence="1">Uncharacterized protein</fullName>
    </submittedName>
</protein>
<dbReference type="Proteomes" id="UP001153321">
    <property type="component" value="Chromosome 11"/>
</dbReference>
<accession>A0A9P0N0K0</accession>
<organism evidence="1 2">
    <name type="scientific">Spodoptera littoralis</name>
    <name type="common">Egyptian cotton leafworm</name>
    <dbReference type="NCBI Taxonomy" id="7109"/>
    <lineage>
        <taxon>Eukaryota</taxon>
        <taxon>Metazoa</taxon>
        <taxon>Ecdysozoa</taxon>
        <taxon>Arthropoda</taxon>
        <taxon>Hexapoda</taxon>
        <taxon>Insecta</taxon>
        <taxon>Pterygota</taxon>
        <taxon>Neoptera</taxon>
        <taxon>Endopterygota</taxon>
        <taxon>Lepidoptera</taxon>
        <taxon>Glossata</taxon>
        <taxon>Ditrysia</taxon>
        <taxon>Noctuoidea</taxon>
        <taxon>Noctuidae</taxon>
        <taxon>Amphipyrinae</taxon>
        <taxon>Spodoptera</taxon>
    </lineage>
</organism>
<gene>
    <name evidence="1" type="ORF">SPLIT_LOCUS827</name>
</gene>
<dbReference type="AlphaFoldDB" id="A0A9P0N0K0"/>